<feature type="chain" id="PRO_5008056915" evidence="4">
    <location>
        <begin position="23"/>
        <end position="95"/>
    </location>
</feature>
<dbReference type="Proteomes" id="UP000078046">
    <property type="component" value="Unassembled WGS sequence"/>
</dbReference>
<evidence type="ECO:0000256" key="1">
    <source>
        <dbReference type="ARBA" id="ARBA00004613"/>
    </source>
</evidence>
<dbReference type="PROSITE" id="PS00265">
    <property type="entry name" value="PANCREATIC_HORMONE_1"/>
    <property type="match status" value="1"/>
</dbReference>
<dbReference type="EMBL" id="LWCA01000081">
    <property type="protein sequence ID" value="OAF71083.1"/>
    <property type="molecule type" value="Genomic_DNA"/>
</dbReference>
<dbReference type="AlphaFoldDB" id="A0A177BBR7"/>
<evidence type="ECO:0000313" key="5">
    <source>
        <dbReference type="EMBL" id="OAF71083.1"/>
    </source>
</evidence>
<comment type="similarity">
    <text evidence="2">Belongs to the NPY family.</text>
</comment>
<keyword evidence="3" id="KW-0964">Secreted</keyword>
<name>A0A177BBR7_9BILA</name>
<accession>A0A177BBR7</accession>
<comment type="caution">
    <text evidence="5">The sequence shown here is derived from an EMBL/GenBank/DDBJ whole genome shotgun (WGS) entry which is preliminary data.</text>
</comment>
<sequence length="95" mass="11342">MFAIKNIFMLILLLISLSQLMCESGNYLIFGPPLPPNEFKNDGEFLGYMNKLKEYYILVSRPRFESSHDINHFHNFFQMKYPKCHREYCETAETH</sequence>
<evidence type="ECO:0000313" key="6">
    <source>
        <dbReference type="Proteomes" id="UP000078046"/>
    </source>
</evidence>
<evidence type="ECO:0000256" key="3">
    <source>
        <dbReference type="ARBA" id="ARBA00022525"/>
    </source>
</evidence>
<protein>
    <submittedName>
        <fullName evidence="5">Uncharacterized protein</fullName>
    </submittedName>
</protein>
<organism evidence="5 6">
    <name type="scientific">Intoshia linei</name>
    <dbReference type="NCBI Taxonomy" id="1819745"/>
    <lineage>
        <taxon>Eukaryota</taxon>
        <taxon>Metazoa</taxon>
        <taxon>Spiralia</taxon>
        <taxon>Lophotrochozoa</taxon>
        <taxon>Mesozoa</taxon>
        <taxon>Orthonectida</taxon>
        <taxon>Rhopaluridae</taxon>
        <taxon>Intoshia</taxon>
    </lineage>
</organism>
<dbReference type="GO" id="GO:0005576">
    <property type="term" value="C:extracellular region"/>
    <property type="evidence" value="ECO:0007669"/>
    <property type="project" value="UniProtKB-SubCell"/>
</dbReference>
<feature type="signal peptide" evidence="4">
    <location>
        <begin position="1"/>
        <end position="22"/>
    </location>
</feature>
<evidence type="ECO:0000256" key="2">
    <source>
        <dbReference type="ARBA" id="ARBA00010022"/>
    </source>
</evidence>
<comment type="subcellular location">
    <subcellularLocation>
        <location evidence="1">Secreted</location>
    </subcellularLocation>
</comment>
<evidence type="ECO:0000256" key="4">
    <source>
        <dbReference type="SAM" id="SignalP"/>
    </source>
</evidence>
<keyword evidence="4" id="KW-0732">Signal</keyword>
<proteinExistence type="inferred from homology"/>
<keyword evidence="6" id="KW-1185">Reference proteome</keyword>
<dbReference type="PROSITE" id="PS50276">
    <property type="entry name" value="PANCREATIC_HORMONE_2"/>
    <property type="match status" value="1"/>
</dbReference>
<gene>
    <name evidence="5" type="ORF">A3Q56_01118</name>
</gene>
<reference evidence="5 6" key="1">
    <citation type="submission" date="2016-04" db="EMBL/GenBank/DDBJ databases">
        <title>The genome of Intoshia linei affirms orthonectids as highly simplified spiralians.</title>
        <authorList>
            <person name="Mikhailov K.V."/>
            <person name="Slusarev G.S."/>
            <person name="Nikitin M.A."/>
            <person name="Logacheva M.D."/>
            <person name="Penin A."/>
            <person name="Aleoshin V."/>
            <person name="Panchin Y.V."/>
        </authorList>
    </citation>
    <scope>NUCLEOTIDE SEQUENCE [LARGE SCALE GENOMIC DNA]</scope>
    <source>
        <strain evidence="5">Intl2013</strain>
        <tissue evidence="5">Whole animal</tissue>
    </source>
</reference>
<dbReference type="InterPro" id="IPR020392">
    <property type="entry name" value="Pancreatic_hormone-like_CS"/>
</dbReference>